<reference evidence="2" key="1">
    <citation type="submission" date="2020-03" db="EMBL/GenBank/DDBJ databases">
        <title>The deep terrestrial virosphere.</title>
        <authorList>
            <person name="Holmfeldt K."/>
            <person name="Nilsson E."/>
            <person name="Simone D."/>
            <person name="Lopez-Fernandez M."/>
            <person name="Wu X."/>
            <person name="de Brujin I."/>
            <person name="Lundin D."/>
            <person name="Andersson A."/>
            <person name="Bertilsson S."/>
            <person name="Dopson M."/>
        </authorList>
    </citation>
    <scope>NUCLEOTIDE SEQUENCE</scope>
    <source>
        <strain evidence="2">MM415A01925</strain>
        <strain evidence="1">MM415B01087</strain>
    </source>
</reference>
<gene>
    <name evidence="2" type="ORF">MM415A01925_0016</name>
    <name evidence="1" type="ORF">MM415B01087_0032</name>
</gene>
<dbReference type="EMBL" id="MT141415">
    <property type="protein sequence ID" value="QJA60638.1"/>
    <property type="molecule type" value="Genomic_DNA"/>
</dbReference>
<sequence length="130" mass="15199">MASIDKHVRDCKFLLGKPYTKIHLWLDQYAKMFPIGMFNDYHRTFLHNSYGIGILEDTMDINTVIAAKIHIIRDWDDHVDLRKRYGDISNIKNVYNKAIIWFNNLMNMDVILYPDIIKGWGGKALVALAK</sequence>
<dbReference type="EMBL" id="MT142121">
    <property type="protein sequence ID" value="QJA74798.1"/>
    <property type="molecule type" value="Genomic_DNA"/>
</dbReference>
<proteinExistence type="predicted"/>
<organism evidence="2">
    <name type="scientific">viral metagenome</name>
    <dbReference type="NCBI Taxonomy" id="1070528"/>
    <lineage>
        <taxon>unclassified sequences</taxon>
        <taxon>metagenomes</taxon>
        <taxon>organismal metagenomes</taxon>
    </lineage>
</organism>
<evidence type="ECO:0000313" key="1">
    <source>
        <dbReference type="EMBL" id="QJA60638.1"/>
    </source>
</evidence>
<name>A0A6M3JZ97_9ZZZZ</name>
<accession>A0A6M3JZ97</accession>
<protein>
    <submittedName>
        <fullName evidence="2">Uncharacterized protein</fullName>
    </submittedName>
</protein>
<evidence type="ECO:0000313" key="2">
    <source>
        <dbReference type="EMBL" id="QJA74798.1"/>
    </source>
</evidence>
<dbReference type="AlphaFoldDB" id="A0A6M3JZ97"/>